<evidence type="ECO:0000256" key="1">
    <source>
        <dbReference type="SAM" id="Coils"/>
    </source>
</evidence>
<evidence type="ECO:0000313" key="4">
    <source>
        <dbReference type="Proteomes" id="UP000799421"/>
    </source>
</evidence>
<keyword evidence="1" id="KW-0175">Coiled coil</keyword>
<dbReference type="EMBL" id="MU005997">
    <property type="protein sequence ID" value="KAF2859157.1"/>
    <property type="molecule type" value="Genomic_DNA"/>
</dbReference>
<feature type="compositionally biased region" description="Polar residues" evidence="2">
    <location>
        <begin position="10"/>
        <end position="21"/>
    </location>
</feature>
<evidence type="ECO:0008006" key="5">
    <source>
        <dbReference type="Google" id="ProtNLM"/>
    </source>
</evidence>
<dbReference type="AlphaFoldDB" id="A0A6A7BW02"/>
<feature type="region of interest" description="Disordered" evidence="2">
    <location>
        <begin position="33"/>
        <end position="70"/>
    </location>
</feature>
<feature type="compositionally biased region" description="Polar residues" evidence="2">
    <location>
        <begin position="36"/>
        <end position="57"/>
    </location>
</feature>
<sequence length="327" mass="37354">MESAVLRTYRVNSNSPASPCKQQTFRIEEQKIDMKPSSSTIRHVSGLAPSTSANNSAPVPAPDGNAQSMDDGPQWSAIGHATTGGKSGRIIERLMSDNDKLNRQLKAAELKVLAYQDELALFKPRMDALKHENENMLHASSVDSSLLARRERKIEELKSDLKFQTERAEKAESSARRSRAELDELRKKQSRENQALVDEAKHAVTHSEILETSYRQLKTELATRKEVWENDLKALKAEQRDNKTRFARLDLVHEQMRLENERMKKVNEDLRALWDGCERDYKASLEGAQREEELLREKRKEMQDTLDKMKWVMALNAERGGGGRQGR</sequence>
<keyword evidence="4" id="KW-1185">Reference proteome</keyword>
<feature type="coiled-coil region" evidence="1">
    <location>
        <begin position="91"/>
        <end position="118"/>
    </location>
</feature>
<feature type="region of interest" description="Disordered" evidence="2">
    <location>
        <begin position="168"/>
        <end position="190"/>
    </location>
</feature>
<feature type="region of interest" description="Disordered" evidence="2">
    <location>
        <begin position="1"/>
        <end position="21"/>
    </location>
</feature>
<protein>
    <recommendedName>
        <fullName evidence="5">SWI5-dependent HO expression protein 3</fullName>
    </recommendedName>
</protein>
<name>A0A6A7BW02_9PEZI</name>
<dbReference type="Proteomes" id="UP000799421">
    <property type="component" value="Unassembled WGS sequence"/>
</dbReference>
<evidence type="ECO:0000256" key="2">
    <source>
        <dbReference type="SAM" id="MobiDB-lite"/>
    </source>
</evidence>
<evidence type="ECO:0000313" key="3">
    <source>
        <dbReference type="EMBL" id="KAF2859157.1"/>
    </source>
</evidence>
<reference evidence="3" key="1">
    <citation type="journal article" date="2020" name="Stud. Mycol.">
        <title>101 Dothideomycetes genomes: a test case for predicting lifestyles and emergence of pathogens.</title>
        <authorList>
            <person name="Haridas S."/>
            <person name="Albert R."/>
            <person name="Binder M."/>
            <person name="Bloem J."/>
            <person name="Labutti K."/>
            <person name="Salamov A."/>
            <person name="Andreopoulos B."/>
            <person name="Baker S."/>
            <person name="Barry K."/>
            <person name="Bills G."/>
            <person name="Bluhm B."/>
            <person name="Cannon C."/>
            <person name="Castanera R."/>
            <person name="Culley D."/>
            <person name="Daum C."/>
            <person name="Ezra D."/>
            <person name="Gonzalez J."/>
            <person name="Henrissat B."/>
            <person name="Kuo A."/>
            <person name="Liang C."/>
            <person name="Lipzen A."/>
            <person name="Lutzoni F."/>
            <person name="Magnuson J."/>
            <person name="Mondo S."/>
            <person name="Nolan M."/>
            <person name="Ohm R."/>
            <person name="Pangilinan J."/>
            <person name="Park H.-J."/>
            <person name="Ramirez L."/>
            <person name="Alfaro M."/>
            <person name="Sun H."/>
            <person name="Tritt A."/>
            <person name="Yoshinaga Y."/>
            <person name="Zwiers L.-H."/>
            <person name="Turgeon B."/>
            <person name="Goodwin S."/>
            <person name="Spatafora J."/>
            <person name="Crous P."/>
            <person name="Grigoriev I."/>
        </authorList>
    </citation>
    <scope>NUCLEOTIDE SEQUENCE</scope>
    <source>
        <strain evidence="3">CBS 480.64</strain>
    </source>
</reference>
<proteinExistence type="predicted"/>
<gene>
    <name evidence="3" type="ORF">K470DRAFT_259172</name>
</gene>
<dbReference type="OrthoDB" id="3918393at2759"/>
<accession>A0A6A7BW02</accession>
<organism evidence="3 4">
    <name type="scientific">Piedraia hortae CBS 480.64</name>
    <dbReference type="NCBI Taxonomy" id="1314780"/>
    <lineage>
        <taxon>Eukaryota</taxon>
        <taxon>Fungi</taxon>
        <taxon>Dikarya</taxon>
        <taxon>Ascomycota</taxon>
        <taxon>Pezizomycotina</taxon>
        <taxon>Dothideomycetes</taxon>
        <taxon>Dothideomycetidae</taxon>
        <taxon>Capnodiales</taxon>
        <taxon>Piedraiaceae</taxon>
        <taxon>Piedraia</taxon>
    </lineage>
</organism>